<sequence length="128" mass="13783">MSFGVNVWNGSGALTLDMGDFTLQKLAVMVLPANPSGGIVRPAPRSDYILMDVAGYNPSTCFVTITPRSYSTGATFGRSVIPTYRDLGGTQIAIIPYANYRFPNGSGGWIESWVESTVESVIEVVRVI</sequence>
<gene>
    <name evidence="1" type="ORF">BK652_09930</name>
</gene>
<dbReference type="EMBL" id="MOBC01000005">
    <property type="protein sequence ID" value="ROM84890.1"/>
    <property type="molecule type" value="Genomic_DNA"/>
</dbReference>
<evidence type="ECO:0000313" key="2">
    <source>
        <dbReference type="Proteomes" id="UP000284049"/>
    </source>
</evidence>
<protein>
    <submittedName>
        <fullName evidence="1">Uncharacterized protein</fullName>
    </submittedName>
</protein>
<dbReference type="AlphaFoldDB" id="A0A423GDG0"/>
<accession>A0A423GDG0</accession>
<comment type="caution">
    <text evidence="1">The sequence shown here is derived from an EMBL/GenBank/DDBJ whole genome shotgun (WGS) entry which is preliminary data.</text>
</comment>
<name>A0A423GDG0_9PSED</name>
<reference evidence="1 2" key="1">
    <citation type="submission" date="2016-10" db="EMBL/GenBank/DDBJ databases">
        <title>Comparative genome analysis of multiple Pseudomonas spp. focuses on biocontrol and plant growth promoting traits.</title>
        <authorList>
            <person name="Tao X.-Y."/>
            <person name="Taylor C.G."/>
        </authorList>
    </citation>
    <scope>NUCLEOTIDE SEQUENCE [LARGE SCALE GENOMIC DNA]</scope>
    <source>
        <strain evidence="1 2">Wood3</strain>
    </source>
</reference>
<proteinExistence type="predicted"/>
<evidence type="ECO:0000313" key="1">
    <source>
        <dbReference type="EMBL" id="ROM84890.1"/>
    </source>
</evidence>
<organism evidence="1 2">
    <name type="scientific">Pseudomonas brassicacearum</name>
    <dbReference type="NCBI Taxonomy" id="930166"/>
    <lineage>
        <taxon>Bacteria</taxon>
        <taxon>Pseudomonadati</taxon>
        <taxon>Pseudomonadota</taxon>
        <taxon>Gammaproteobacteria</taxon>
        <taxon>Pseudomonadales</taxon>
        <taxon>Pseudomonadaceae</taxon>
        <taxon>Pseudomonas</taxon>
    </lineage>
</organism>
<dbReference type="Proteomes" id="UP000284049">
    <property type="component" value="Unassembled WGS sequence"/>
</dbReference>